<protein>
    <submittedName>
        <fullName evidence="1">Uncharacterized protein</fullName>
    </submittedName>
</protein>
<proteinExistence type="predicted"/>
<comment type="caution">
    <text evidence="1">The sequence shown here is derived from an EMBL/GenBank/DDBJ whole genome shotgun (WGS) entry which is preliminary data.</text>
</comment>
<gene>
    <name evidence="1" type="ORF">AB835_13265</name>
</gene>
<dbReference type="Proteomes" id="UP000242502">
    <property type="component" value="Unassembled WGS sequence"/>
</dbReference>
<evidence type="ECO:0000313" key="1">
    <source>
        <dbReference type="EMBL" id="ODS22604.1"/>
    </source>
</evidence>
<organism evidence="1 2">
    <name type="scientific">Candidatus Endobugula sertula</name>
    <name type="common">Bugula neritina bacterial symbiont</name>
    <dbReference type="NCBI Taxonomy" id="62101"/>
    <lineage>
        <taxon>Bacteria</taxon>
        <taxon>Pseudomonadati</taxon>
        <taxon>Pseudomonadota</taxon>
        <taxon>Gammaproteobacteria</taxon>
        <taxon>Cellvibrionales</taxon>
        <taxon>Cellvibrionaceae</taxon>
        <taxon>Candidatus Endobugula</taxon>
    </lineage>
</organism>
<name>A0A1D2QM11_9GAMM</name>
<evidence type="ECO:0000313" key="2">
    <source>
        <dbReference type="Proteomes" id="UP000242502"/>
    </source>
</evidence>
<dbReference type="STRING" id="62101.AB835_13265"/>
<sequence length="61" mass="7284">MVPYVERLTLFVFMRNSQRLRTSKTLAVFKSIYRSTILYRSLQTEKGRRENPSASTLHIYE</sequence>
<dbReference type="EMBL" id="MDLC01000064">
    <property type="protein sequence ID" value="ODS22604.1"/>
    <property type="molecule type" value="Genomic_DNA"/>
</dbReference>
<accession>A0A1D2QM11</accession>
<reference evidence="1 2" key="1">
    <citation type="journal article" date="2016" name="Appl. Environ. Microbiol.">
        <title>Lack of Overt Genome Reduction in the Bryostatin-Producing Bryozoan Symbiont "Candidatus Endobugula sertula".</title>
        <authorList>
            <person name="Miller I.J."/>
            <person name="Vanee N."/>
            <person name="Fong S.S."/>
            <person name="Lim-Fong G.E."/>
            <person name="Kwan J.C."/>
        </authorList>
    </citation>
    <scope>NUCLEOTIDE SEQUENCE [LARGE SCALE GENOMIC DNA]</scope>
    <source>
        <strain evidence="1">AB1-4</strain>
    </source>
</reference>
<dbReference type="AlphaFoldDB" id="A0A1D2QM11"/>